<dbReference type="EMBL" id="JAFEMO010000007">
    <property type="protein sequence ID" value="KAH7567652.1"/>
    <property type="molecule type" value="Genomic_DNA"/>
</dbReference>
<keyword evidence="3" id="KW-1185">Reference proteome</keyword>
<protein>
    <recommendedName>
        <fullName evidence="4">DUF4219 domain-containing protein</fullName>
    </recommendedName>
</protein>
<sequence>MVDSSRSSIPLLIFHGENYDFWFIKMMTYFRSQNLWKIIEEGFNIPEETSTLSANQKKVLEEYQQKDSQALFSLQQAMADETFPRIMGASTAKEAWDTYCRRSFKERKSNEGTCGQVMTMAQKTGALPLPWIEDPSPEKHDERSSNNK</sequence>
<feature type="compositionally biased region" description="Basic and acidic residues" evidence="1">
    <location>
        <begin position="136"/>
        <end position="148"/>
    </location>
</feature>
<feature type="region of interest" description="Disordered" evidence="1">
    <location>
        <begin position="125"/>
        <end position="148"/>
    </location>
</feature>
<evidence type="ECO:0000313" key="2">
    <source>
        <dbReference type="EMBL" id="KAH7567652.1"/>
    </source>
</evidence>
<dbReference type="Proteomes" id="UP000827721">
    <property type="component" value="Unassembled WGS sequence"/>
</dbReference>
<dbReference type="Pfam" id="PF14223">
    <property type="entry name" value="Retrotran_gag_2"/>
    <property type="match status" value="1"/>
</dbReference>
<proteinExistence type="predicted"/>
<name>A0ABQ8HTK4_9ROSI</name>
<comment type="caution">
    <text evidence="2">The sequence shown here is derived from an EMBL/GenBank/DDBJ whole genome shotgun (WGS) entry which is preliminary data.</text>
</comment>
<accession>A0ABQ8HTK4</accession>
<dbReference type="PANTHER" id="PTHR35317">
    <property type="entry name" value="OS04G0629600 PROTEIN"/>
    <property type="match status" value="1"/>
</dbReference>
<gene>
    <name evidence="2" type="ORF">JRO89_XS07G0113900</name>
</gene>
<evidence type="ECO:0000313" key="3">
    <source>
        <dbReference type="Proteomes" id="UP000827721"/>
    </source>
</evidence>
<organism evidence="2 3">
    <name type="scientific">Xanthoceras sorbifolium</name>
    <dbReference type="NCBI Taxonomy" id="99658"/>
    <lineage>
        <taxon>Eukaryota</taxon>
        <taxon>Viridiplantae</taxon>
        <taxon>Streptophyta</taxon>
        <taxon>Embryophyta</taxon>
        <taxon>Tracheophyta</taxon>
        <taxon>Spermatophyta</taxon>
        <taxon>Magnoliopsida</taxon>
        <taxon>eudicotyledons</taxon>
        <taxon>Gunneridae</taxon>
        <taxon>Pentapetalae</taxon>
        <taxon>rosids</taxon>
        <taxon>malvids</taxon>
        <taxon>Sapindales</taxon>
        <taxon>Sapindaceae</taxon>
        <taxon>Xanthoceroideae</taxon>
        <taxon>Xanthoceras</taxon>
    </lineage>
</organism>
<evidence type="ECO:0008006" key="4">
    <source>
        <dbReference type="Google" id="ProtNLM"/>
    </source>
</evidence>
<evidence type="ECO:0000256" key="1">
    <source>
        <dbReference type="SAM" id="MobiDB-lite"/>
    </source>
</evidence>
<dbReference type="PANTHER" id="PTHR35317:SF35">
    <property type="entry name" value="DUF4219 DOMAIN-CONTAINING PROTEIN"/>
    <property type="match status" value="1"/>
</dbReference>
<reference evidence="2 3" key="1">
    <citation type="submission" date="2021-02" db="EMBL/GenBank/DDBJ databases">
        <title>Plant Genome Project.</title>
        <authorList>
            <person name="Zhang R.-G."/>
        </authorList>
    </citation>
    <scope>NUCLEOTIDE SEQUENCE [LARGE SCALE GENOMIC DNA]</scope>
    <source>
        <tissue evidence="2">Leaves</tissue>
    </source>
</reference>